<organism evidence="3 4">
    <name type="scientific">Pontiella desulfatans</name>
    <dbReference type="NCBI Taxonomy" id="2750659"/>
    <lineage>
        <taxon>Bacteria</taxon>
        <taxon>Pseudomonadati</taxon>
        <taxon>Kiritimatiellota</taxon>
        <taxon>Kiritimatiellia</taxon>
        <taxon>Kiritimatiellales</taxon>
        <taxon>Pontiellaceae</taxon>
        <taxon>Pontiella</taxon>
    </lineage>
</organism>
<evidence type="ECO:0000256" key="1">
    <source>
        <dbReference type="SAM" id="MobiDB-lite"/>
    </source>
</evidence>
<evidence type="ECO:0000256" key="2">
    <source>
        <dbReference type="SAM" id="Phobius"/>
    </source>
</evidence>
<feature type="region of interest" description="Disordered" evidence="1">
    <location>
        <begin position="490"/>
        <end position="518"/>
    </location>
</feature>
<keyword evidence="4" id="KW-1185">Reference proteome</keyword>
<protein>
    <submittedName>
        <fullName evidence="3">Uncharacterized protein</fullName>
    </submittedName>
</protein>
<dbReference type="EMBL" id="CAAHFG010000004">
    <property type="protein sequence ID" value="VGO17100.1"/>
    <property type="molecule type" value="Genomic_DNA"/>
</dbReference>
<keyword evidence="2" id="KW-0812">Transmembrane</keyword>
<accession>A0A6C2UAM1</accession>
<feature type="compositionally biased region" description="Gly residues" evidence="1">
    <location>
        <begin position="509"/>
        <end position="518"/>
    </location>
</feature>
<keyword evidence="2" id="KW-0472">Membrane</keyword>
<feature type="compositionally biased region" description="Acidic residues" evidence="1">
    <location>
        <begin position="490"/>
        <end position="506"/>
    </location>
</feature>
<dbReference type="RefSeq" id="WP_136082600.1">
    <property type="nucleotide sequence ID" value="NZ_CAAHFG010000004.1"/>
</dbReference>
<dbReference type="AlphaFoldDB" id="A0A6C2UAM1"/>
<proteinExistence type="predicted"/>
<sequence length="518" mass="58586">MPTPPPRKSGQAIIFLMVVLVIGILAVVWNFDLHRVVSAKLRMRNAGDAAAMAGARWQGHTLNMIGDLNLIQVAILSEAYALYDQEYQAWLAAGGDESDEPEPVFEDYYDPAEMETLHELRLRLELVGPLGAFAVAQQTAFNNGAMHDPALADNLLMLASDLREEIAETPYDNAWEEYADLLEDLAVRGVCVGSYALMLPQRPHPLLSEGFYGAIAQALADWWCPMYSYRYYLENYEDFESWPKFPSKFRYRLMFDLQLDEFEVEILDDTISIPESAMLDGEEYLDQLEGYLTNQTDVIDEDFTDYVTNAVFEADLAYWHVYHRETWTRPWPRPAKYNDETDLSKPRPLFAIRDSVKPKFNYLGAVAGISMSAPVSRGILSSSKNQTVDLSYKAKAKPFGLLNTEEGIEPPHYFGFVFPCFDDVRLIHSDIGQKVMSGEFYEHASRHVRPYLENGPSALHPDCPYCRLLNAWENLDRQAGLEWIDRAYSDDDDNPCDPEIDNDDLPWGDAGGGATGGS</sequence>
<feature type="transmembrane region" description="Helical" evidence="2">
    <location>
        <begin position="12"/>
        <end position="31"/>
    </location>
</feature>
<keyword evidence="2" id="KW-1133">Transmembrane helix</keyword>
<reference evidence="3 4" key="1">
    <citation type="submission" date="2019-04" db="EMBL/GenBank/DDBJ databases">
        <authorList>
            <person name="Van Vliet M D."/>
        </authorList>
    </citation>
    <scope>NUCLEOTIDE SEQUENCE [LARGE SCALE GENOMIC DNA]</scope>
    <source>
        <strain evidence="3 4">F1</strain>
    </source>
</reference>
<evidence type="ECO:0000313" key="3">
    <source>
        <dbReference type="EMBL" id="VGO17100.1"/>
    </source>
</evidence>
<gene>
    <name evidence="3" type="ORF">PDESU_05695</name>
</gene>
<name>A0A6C2UAM1_PONDE</name>
<evidence type="ECO:0000313" key="4">
    <source>
        <dbReference type="Proteomes" id="UP000366872"/>
    </source>
</evidence>
<dbReference type="Proteomes" id="UP000366872">
    <property type="component" value="Unassembled WGS sequence"/>
</dbReference>